<accession>A0A239MF71</accession>
<feature type="compositionally biased region" description="Basic and acidic residues" evidence="1">
    <location>
        <begin position="160"/>
        <end position="172"/>
    </location>
</feature>
<evidence type="ECO:0000313" key="2">
    <source>
        <dbReference type="EMBL" id="SNT41345.1"/>
    </source>
</evidence>
<reference evidence="2 3" key="1">
    <citation type="submission" date="2017-06" db="EMBL/GenBank/DDBJ databases">
        <authorList>
            <person name="Kim H.J."/>
            <person name="Triplett B.A."/>
        </authorList>
    </citation>
    <scope>NUCLEOTIDE SEQUENCE [LARGE SCALE GENOMIC DNA]</scope>
    <source>
        <strain evidence="2 3">CGMCC 4.1858</strain>
    </source>
</reference>
<feature type="compositionally biased region" description="Pro residues" evidence="1">
    <location>
        <begin position="173"/>
        <end position="182"/>
    </location>
</feature>
<feature type="region of interest" description="Disordered" evidence="1">
    <location>
        <begin position="135"/>
        <end position="214"/>
    </location>
</feature>
<organism evidence="2 3">
    <name type="scientific">Actinacidiphila glaucinigra</name>
    <dbReference type="NCBI Taxonomy" id="235986"/>
    <lineage>
        <taxon>Bacteria</taxon>
        <taxon>Bacillati</taxon>
        <taxon>Actinomycetota</taxon>
        <taxon>Actinomycetes</taxon>
        <taxon>Kitasatosporales</taxon>
        <taxon>Streptomycetaceae</taxon>
        <taxon>Actinacidiphila</taxon>
    </lineage>
</organism>
<gene>
    <name evidence="2" type="ORF">SAMN05216252_12442</name>
</gene>
<sequence length="214" mass="23213">MAFSADELRVLRRALSAALQSSTMIPTPDEVRDYLRLAEDVDEAAREGGRLRTFQLAELARYRAALPGSAAGYLERLTGALDMGYVPLPDDLAALRRLHDAPCTDAEAQRRRAVLRRCEHLAELDVRARLEARIPAPSQPCGTPSAGRARLRALPGGRSASDDPKPGPKPEPKAPPAEPAAPEPGEEKRKVPTPAEIFPPRRRSAPPPEERATG</sequence>
<keyword evidence="3" id="KW-1185">Reference proteome</keyword>
<dbReference type="EMBL" id="FZOF01000024">
    <property type="protein sequence ID" value="SNT41345.1"/>
    <property type="molecule type" value="Genomic_DNA"/>
</dbReference>
<name>A0A239MF71_9ACTN</name>
<dbReference type="Proteomes" id="UP000198280">
    <property type="component" value="Unassembled WGS sequence"/>
</dbReference>
<evidence type="ECO:0000256" key="1">
    <source>
        <dbReference type="SAM" id="MobiDB-lite"/>
    </source>
</evidence>
<evidence type="ECO:0000313" key="3">
    <source>
        <dbReference type="Proteomes" id="UP000198280"/>
    </source>
</evidence>
<protein>
    <submittedName>
        <fullName evidence="2">Uncharacterized protein</fullName>
    </submittedName>
</protein>
<proteinExistence type="predicted"/>
<feature type="compositionally biased region" description="Low complexity" evidence="1">
    <location>
        <begin position="144"/>
        <end position="159"/>
    </location>
</feature>
<dbReference type="AlphaFoldDB" id="A0A239MF71"/>